<evidence type="ECO:0008006" key="3">
    <source>
        <dbReference type="Google" id="ProtNLM"/>
    </source>
</evidence>
<dbReference type="STRING" id="1802206.A3D35_00690"/>
<evidence type="ECO:0000313" key="2">
    <source>
        <dbReference type="Proteomes" id="UP000176421"/>
    </source>
</evidence>
<dbReference type="AlphaFoldDB" id="A0A1G2I2F7"/>
<gene>
    <name evidence="1" type="ORF">A3D35_00690</name>
</gene>
<accession>A0A1G2I2F7</accession>
<dbReference type="EMBL" id="MHOS01000024">
    <property type="protein sequence ID" value="OGZ68238.1"/>
    <property type="molecule type" value="Genomic_DNA"/>
</dbReference>
<dbReference type="Gene3D" id="2.60.40.10">
    <property type="entry name" value="Immunoglobulins"/>
    <property type="match status" value="1"/>
</dbReference>
<organism evidence="1 2">
    <name type="scientific">Candidatus Staskawiczbacteria bacterium RIFCSPHIGHO2_02_FULL_34_9</name>
    <dbReference type="NCBI Taxonomy" id="1802206"/>
    <lineage>
        <taxon>Bacteria</taxon>
        <taxon>Candidatus Staskawicziibacteriota</taxon>
    </lineage>
</organism>
<name>A0A1G2I2F7_9BACT</name>
<comment type="caution">
    <text evidence="1">The sequence shown here is derived from an EMBL/GenBank/DDBJ whole genome shotgun (WGS) entry which is preliminary data.</text>
</comment>
<dbReference type="Proteomes" id="UP000176421">
    <property type="component" value="Unassembled WGS sequence"/>
</dbReference>
<dbReference type="InterPro" id="IPR013783">
    <property type="entry name" value="Ig-like_fold"/>
</dbReference>
<reference evidence="1 2" key="1">
    <citation type="journal article" date="2016" name="Nat. Commun.">
        <title>Thousands of microbial genomes shed light on interconnected biogeochemical processes in an aquifer system.</title>
        <authorList>
            <person name="Anantharaman K."/>
            <person name="Brown C.T."/>
            <person name="Hug L.A."/>
            <person name="Sharon I."/>
            <person name="Castelle C.J."/>
            <person name="Probst A.J."/>
            <person name="Thomas B.C."/>
            <person name="Singh A."/>
            <person name="Wilkins M.J."/>
            <person name="Karaoz U."/>
            <person name="Brodie E.L."/>
            <person name="Williams K.H."/>
            <person name="Hubbard S.S."/>
            <person name="Banfield J.F."/>
        </authorList>
    </citation>
    <scope>NUCLEOTIDE SEQUENCE [LARGE SCALE GENOMIC DNA]</scope>
</reference>
<protein>
    <recommendedName>
        <fullName evidence="3">DUF11 domain-containing protein</fullName>
    </recommendedName>
</protein>
<proteinExistence type="predicted"/>
<sequence>MILVLLFIVIAGVLGFFYYKGLVFSTQILSLEITGPKTAKVGDQIEYTIKYKNSGNFVLEKPKISLYLPEDSLNEDSKTRFEKELDNLDPGSDGSITFSNIVLLGKEGEDKVATASFSYAPHNLSARYEAEAKFTTKIEEVPIDLSFNIPNSIEQGKETNFYINYLSNIAYPLENLSFKLDLIENFTIKSATPPSLDNIEWKIGTLNKGNGGQIQINGTTSSKPQSKILFSGHLGMWQGSNFIIIKEINKEVTVTPSTNSIPETTNTSSNN</sequence>
<evidence type="ECO:0000313" key="1">
    <source>
        <dbReference type="EMBL" id="OGZ68238.1"/>
    </source>
</evidence>